<evidence type="ECO:0000313" key="1">
    <source>
        <dbReference type="EMBL" id="GAV71367.1"/>
    </source>
</evidence>
<keyword evidence="2" id="KW-1185">Reference proteome</keyword>
<dbReference type="EMBL" id="BDDD01000910">
    <property type="protein sequence ID" value="GAV71367.1"/>
    <property type="molecule type" value="Genomic_DNA"/>
</dbReference>
<name>A0A1Q3BTT9_CEPFO</name>
<dbReference type="AlphaFoldDB" id="A0A1Q3BTT9"/>
<gene>
    <name evidence="1" type="ORF">CFOL_v3_14861</name>
</gene>
<organism evidence="1 2">
    <name type="scientific">Cephalotus follicularis</name>
    <name type="common">Albany pitcher plant</name>
    <dbReference type="NCBI Taxonomy" id="3775"/>
    <lineage>
        <taxon>Eukaryota</taxon>
        <taxon>Viridiplantae</taxon>
        <taxon>Streptophyta</taxon>
        <taxon>Embryophyta</taxon>
        <taxon>Tracheophyta</taxon>
        <taxon>Spermatophyta</taxon>
        <taxon>Magnoliopsida</taxon>
        <taxon>eudicotyledons</taxon>
        <taxon>Gunneridae</taxon>
        <taxon>Pentapetalae</taxon>
        <taxon>rosids</taxon>
        <taxon>fabids</taxon>
        <taxon>Oxalidales</taxon>
        <taxon>Cephalotaceae</taxon>
        <taxon>Cephalotus</taxon>
    </lineage>
</organism>
<comment type="caution">
    <text evidence="1">The sequence shown here is derived from an EMBL/GenBank/DDBJ whole genome shotgun (WGS) entry which is preliminary data.</text>
</comment>
<dbReference type="InParanoid" id="A0A1Q3BTT9"/>
<accession>A0A1Q3BTT9</accession>
<proteinExistence type="predicted"/>
<reference evidence="2" key="1">
    <citation type="submission" date="2016-04" db="EMBL/GenBank/DDBJ databases">
        <title>Cephalotus genome sequencing.</title>
        <authorList>
            <person name="Fukushima K."/>
            <person name="Hasebe M."/>
            <person name="Fang X."/>
        </authorList>
    </citation>
    <scope>NUCLEOTIDE SEQUENCE [LARGE SCALE GENOMIC DNA]</scope>
    <source>
        <strain evidence="2">cv. St1</strain>
    </source>
</reference>
<protein>
    <submittedName>
        <fullName evidence="1">Uncharacterized protein</fullName>
    </submittedName>
</protein>
<evidence type="ECO:0000313" key="2">
    <source>
        <dbReference type="Proteomes" id="UP000187406"/>
    </source>
</evidence>
<sequence length="217" mass="25376">MREVLPEFSLNDVHHNKNRVLQYFDMFIKLTNHKAFGAIRAQSLMPCDECSMQIWLKVNPQKTMQMSLKWSLMFWRFKYQIGMIILQLSCPGVMVKYMFPFRNLDSSSLISRKIVKQMLKRLLLKIVKQMLKKLLLKIHNYLNLELAAPEADAEENPAKNPELLNLELPTPELYRSFILTFAQAPKTPVTKIDIKDYINSNFGDWVEAVHLKKSSLS</sequence>
<dbReference type="Proteomes" id="UP000187406">
    <property type="component" value="Unassembled WGS sequence"/>
</dbReference>